<dbReference type="OrthoDB" id="439844at2759"/>
<dbReference type="PANTHER" id="PTHR45931:SF3">
    <property type="entry name" value="RING ZINC FINGER-CONTAINING PROTEIN"/>
    <property type="match status" value="1"/>
</dbReference>
<dbReference type="PROSITE" id="PS50089">
    <property type="entry name" value="ZF_RING_2"/>
    <property type="match status" value="1"/>
</dbReference>
<evidence type="ECO:0000256" key="5">
    <source>
        <dbReference type="SAM" id="MobiDB-lite"/>
    </source>
</evidence>
<dbReference type="GO" id="GO:0005634">
    <property type="term" value="C:nucleus"/>
    <property type="evidence" value="ECO:0007669"/>
    <property type="project" value="TreeGrafter"/>
</dbReference>
<evidence type="ECO:0000259" key="7">
    <source>
        <dbReference type="PROSITE" id="PS50089"/>
    </source>
</evidence>
<keyword evidence="3" id="KW-0862">Zinc</keyword>
<dbReference type="InterPro" id="IPR013087">
    <property type="entry name" value="Znf_C2H2_type"/>
</dbReference>
<dbReference type="SMART" id="SM00184">
    <property type="entry name" value="RING"/>
    <property type="match status" value="1"/>
</dbReference>
<dbReference type="Gene3D" id="3.30.40.10">
    <property type="entry name" value="Zinc/RING finger domain, C3HC4 (zinc finger)"/>
    <property type="match status" value="1"/>
</dbReference>
<evidence type="ECO:0000256" key="1">
    <source>
        <dbReference type="ARBA" id="ARBA00022723"/>
    </source>
</evidence>
<dbReference type="GO" id="GO:0061630">
    <property type="term" value="F:ubiquitin protein ligase activity"/>
    <property type="evidence" value="ECO:0007669"/>
    <property type="project" value="TreeGrafter"/>
</dbReference>
<feature type="domain" description="RING-type" evidence="7">
    <location>
        <begin position="304"/>
        <end position="346"/>
    </location>
</feature>
<feature type="transmembrane region" description="Helical" evidence="6">
    <location>
        <begin position="231"/>
        <end position="257"/>
    </location>
</feature>
<keyword evidence="6" id="KW-0472">Membrane</keyword>
<dbReference type="Proteomes" id="UP000591131">
    <property type="component" value="Unassembled WGS sequence"/>
</dbReference>
<organism evidence="8 9">
    <name type="scientific">Perkinsus chesapeaki</name>
    <name type="common">Clam parasite</name>
    <name type="synonym">Perkinsus andrewsi</name>
    <dbReference type="NCBI Taxonomy" id="330153"/>
    <lineage>
        <taxon>Eukaryota</taxon>
        <taxon>Sar</taxon>
        <taxon>Alveolata</taxon>
        <taxon>Perkinsozoa</taxon>
        <taxon>Perkinsea</taxon>
        <taxon>Perkinsida</taxon>
        <taxon>Perkinsidae</taxon>
        <taxon>Perkinsus</taxon>
    </lineage>
</organism>
<dbReference type="EMBL" id="JAAPAO010000107">
    <property type="protein sequence ID" value="KAF4672514.1"/>
    <property type="molecule type" value="Genomic_DNA"/>
</dbReference>
<evidence type="ECO:0000256" key="6">
    <source>
        <dbReference type="SAM" id="Phobius"/>
    </source>
</evidence>
<reference evidence="8 9" key="1">
    <citation type="submission" date="2020-04" db="EMBL/GenBank/DDBJ databases">
        <title>Perkinsus chesapeaki whole genome sequence.</title>
        <authorList>
            <person name="Bogema D.R."/>
        </authorList>
    </citation>
    <scope>NUCLEOTIDE SEQUENCE [LARGE SCALE GENOMIC DNA]</scope>
    <source>
        <strain evidence="8">ATCC PRA-425</strain>
    </source>
</reference>
<evidence type="ECO:0000256" key="2">
    <source>
        <dbReference type="ARBA" id="ARBA00022771"/>
    </source>
</evidence>
<dbReference type="Pfam" id="PF13639">
    <property type="entry name" value="zf-RING_2"/>
    <property type="match status" value="1"/>
</dbReference>
<keyword evidence="9" id="KW-1185">Reference proteome</keyword>
<dbReference type="AlphaFoldDB" id="A0A7J6MLY5"/>
<name>A0A7J6MLY5_PERCH</name>
<accession>A0A7J6MLY5</accession>
<comment type="caution">
    <text evidence="8">The sequence shown here is derived from an EMBL/GenBank/DDBJ whole genome shotgun (WGS) entry which is preliminary data.</text>
</comment>
<dbReference type="PANTHER" id="PTHR45931">
    <property type="entry name" value="SI:CH211-59O9.10"/>
    <property type="match status" value="1"/>
</dbReference>
<feature type="transmembrane region" description="Helical" evidence="6">
    <location>
        <begin position="96"/>
        <end position="126"/>
    </location>
</feature>
<protein>
    <recommendedName>
        <fullName evidence="7">RING-type domain-containing protein</fullName>
    </recommendedName>
</protein>
<dbReference type="InterPro" id="IPR001841">
    <property type="entry name" value="Znf_RING"/>
</dbReference>
<evidence type="ECO:0000256" key="4">
    <source>
        <dbReference type="PROSITE-ProRule" id="PRU00175"/>
    </source>
</evidence>
<keyword evidence="2 4" id="KW-0863">Zinc-finger</keyword>
<dbReference type="SUPFAM" id="SSF57850">
    <property type="entry name" value="RING/U-box"/>
    <property type="match status" value="1"/>
</dbReference>
<feature type="region of interest" description="Disordered" evidence="5">
    <location>
        <begin position="52"/>
        <end position="85"/>
    </location>
</feature>
<dbReference type="SMART" id="SM00744">
    <property type="entry name" value="RINGv"/>
    <property type="match status" value="1"/>
</dbReference>
<evidence type="ECO:0000256" key="3">
    <source>
        <dbReference type="ARBA" id="ARBA00022833"/>
    </source>
</evidence>
<evidence type="ECO:0000313" key="9">
    <source>
        <dbReference type="Proteomes" id="UP000591131"/>
    </source>
</evidence>
<gene>
    <name evidence="8" type="ORF">FOL47_000429</name>
</gene>
<proteinExistence type="predicted"/>
<keyword evidence="6" id="KW-1133">Transmembrane helix</keyword>
<dbReference type="InterPro" id="IPR011016">
    <property type="entry name" value="Znf_RING-CH"/>
</dbReference>
<feature type="transmembrane region" description="Helical" evidence="6">
    <location>
        <begin position="192"/>
        <end position="211"/>
    </location>
</feature>
<keyword evidence="6" id="KW-0812">Transmembrane</keyword>
<sequence length="363" mass="40474">MSDREGGGPSDHARSSDALLGGSSTAAVHHRHLEHNPPATILRTLSQAFTGHAHHPAGSGRNTPAVSREGTASLGSPPDPNRLTRRERQRLVRGNLAEALATSCTVLVTVAVFVLVVVYAMYLYLWAWAIWIVLTNDRKLECDVPLMMWLEVYMLTSLFRGVLQRMVETAYLRISYGQDWQLHANDDPVKLVLLKGFLNLFFPAWLIYGQTLIATSHTCSSTDSSLYTCSAWFIAVGLTIWCGFGIVALFGATFLLWMVRTGRLRVKQGASADVIDKIPSVQYDPNLFTDDQNALDADHPLNECSICFQNYSDSSDEIKHTPCNHYFHKDCLSHWLNTATTCPLCRFDLEDHYHGVHPGPDNV</sequence>
<evidence type="ECO:0000313" key="8">
    <source>
        <dbReference type="EMBL" id="KAF4672514.1"/>
    </source>
</evidence>
<dbReference type="PROSITE" id="PS00028">
    <property type="entry name" value="ZINC_FINGER_C2H2_1"/>
    <property type="match status" value="1"/>
</dbReference>
<dbReference type="InterPro" id="IPR051834">
    <property type="entry name" value="RING_finger_E3_ligase"/>
</dbReference>
<dbReference type="InterPro" id="IPR013083">
    <property type="entry name" value="Znf_RING/FYVE/PHD"/>
</dbReference>
<dbReference type="GO" id="GO:0008270">
    <property type="term" value="F:zinc ion binding"/>
    <property type="evidence" value="ECO:0007669"/>
    <property type="project" value="UniProtKB-KW"/>
</dbReference>
<keyword evidence="1" id="KW-0479">Metal-binding</keyword>
<dbReference type="GO" id="GO:0006511">
    <property type="term" value="P:ubiquitin-dependent protein catabolic process"/>
    <property type="evidence" value="ECO:0007669"/>
    <property type="project" value="TreeGrafter"/>
</dbReference>
<feature type="transmembrane region" description="Helical" evidence="6">
    <location>
        <begin position="146"/>
        <end position="163"/>
    </location>
</feature>